<sequence>MGKIYLQMYSFMDGTMNDTCENLRLAAAMGYDGVELFGGNFAVPAEEMKRQLETYGLEAVSMHAQTGQIREMIPYAKALGMKFMGIGMEVMKNEKDVYSFADTLNELGEECAAHGITLTYHNHTQEFNSCNGKRIIDVLVRDTDPSYVSFELDAGWCAAAGADPMFLVKQYSGRFKLIHVKESSRVIGPQPPMDFSSFDKDADGNPVLPEAVKKSMEESRAINCPAGQGLVDWKLLKETADQNGCEAYIVERETTYAGTRAECLKADIDYYRTVI</sequence>
<reference evidence="2 3" key="1">
    <citation type="submission" date="2018-05" db="EMBL/GenBank/DDBJ databases">
        <authorList>
            <person name="Goeker M."/>
            <person name="Huntemann M."/>
            <person name="Clum A."/>
            <person name="Pillay M."/>
            <person name="Palaniappan K."/>
            <person name="Varghese N."/>
            <person name="Mikhailova N."/>
            <person name="Stamatis D."/>
            <person name="Reddy T."/>
            <person name="Daum C."/>
            <person name="Shapiro N."/>
            <person name="Ivanova N."/>
            <person name="Kyrpides N."/>
            <person name="Woyke T."/>
        </authorList>
    </citation>
    <scope>NUCLEOTIDE SEQUENCE [LARGE SCALE GENOMIC DNA]</scope>
    <source>
        <strain evidence="2 3">DSM 26524</strain>
    </source>
</reference>
<keyword evidence="3" id="KW-1185">Reference proteome</keyword>
<comment type="caution">
    <text evidence="2">The sequence shown here is derived from an EMBL/GenBank/DDBJ whole genome shotgun (WGS) entry which is preliminary data.</text>
</comment>
<dbReference type="InterPro" id="IPR013022">
    <property type="entry name" value="Xyl_isomerase-like_TIM-brl"/>
</dbReference>
<dbReference type="PANTHER" id="PTHR12110:SF41">
    <property type="entry name" value="INOSOSE DEHYDRATASE"/>
    <property type="match status" value="1"/>
</dbReference>
<dbReference type="Pfam" id="PF01261">
    <property type="entry name" value="AP_endonuc_2"/>
    <property type="match status" value="1"/>
</dbReference>
<dbReference type="InterPro" id="IPR050312">
    <property type="entry name" value="IolE/XylAMocC-like"/>
</dbReference>
<organism evidence="2 3">
    <name type="scientific">Murimonas intestini</name>
    <dbReference type="NCBI Taxonomy" id="1337051"/>
    <lineage>
        <taxon>Bacteria</taxon>
        <taxon>Bacillati</taxon>
        <taxon>Bacillota</taxon>
        <taxon>Clostridia</taxon>
        <taxon>Lachnospirales</taxon>
        <taxon>Lachnospiraceae</taxon>
        <taxon>Murimonas</taxon>
    </lineage>
</organism>
<dbReference type="InterPro" id="IPR036237">
    <property type="entry name" value="Xyl_isomerase-like_sf"/>
</dbReference>
<name>A0AB73T156_9FIRM</name>
<keyword evidence="2" id="KW-0413">Isomerase</keyword>
<dbReference type="AlphaFoldDB" id="A0AB73T156"/>
<dbReference type="Proteomes" id="UP000245412">
    <property type="component" value="Unassembled WGS sequence"/>
</dbReference>
<dbReference type="SUPFAM" id="SSF51658">
    <property type="entry name" value="Xylose isomerase-like"/>
    <property type="match status" value="1"/>
</dbReference>
<evidence type="ECO:0000313" key="2">
    <source>
        <dbReference type="EMBL" id="PWJ73728.1"/>
    </source>
</evidence>
<dbReference type="PANTHER" id="PTHR12110">
    <property type="entry name" value="HYDROXYPYRUVATE ISOMERASE"/>
    <property type="match status" value="1"/>
</dbReference>
<dbReference type="GO" id="GO:0016853">
    <property type="term" value="F:isomerase activity"/>
    <property type="evidence" value="ECO:0007669"/>
    <property type="project" value="UniProtKB-KW"/>
</dbReference>
<dbReference type="Gene3D" id="3.20.20.150">
    <property type="entry name" value="Divalent-metal-dependent TIM barrel enzymes"/>
    <property type="match status" value="1"/>
</dbReference>
<dbReference type="RefSeq" id="WP_109747608.1">
    <property type="nucleotide sequence ID" value="NZ_CABJAT010000012.1"/>
</dbReference>
<evidence type="ECO:0000313" key="3">
    <source>
        <dbReference type="Proteomes" id="UP000245412"/>
    </source>
</evidence>
<dbReference type="EMBL" id="QGGY01000011">
    <property type="protein sequence ID" value="PWJ73728.1"/>
    <property type="molecule type" value="Genomic_DNA"/>
</dbReference>
<proteinExistence type="predicted"/>
<feature type="domain" description="Xylose isomerase-like TIM barrel" evidence="1">
    <location>
        <begin position="23"/>
        <end position="272"/>
    </location>
</feature>
<protein>
    <submittedName>
        <fullName evidence="2">Sugar phosphate isomerase/epimerase</fullName>
    </submittedName>
</protein>
<accession>A0AB73T156</accession>
<gene>
    <name evidence="2" type="ORF">C7383_11159</name>
</gene>
<evidence type="ECO:0000259" key="1">
    <source>
        <dbReference type="Pfam" id="PF01261"/>
    </source>
</evidence>